<sequence length="187" mass="20771">MKVLLVTAHPRSDSLTHAVAKAFAEAAIKNGHEIEVADLMAESFDPVLREPDEPDWANPNKVYSAAVQSEMARIERNEATVMVFPVWWWSMPALLKGWIDRVWNNGWAYGDKKYPHSHAWMLAVAGTSAEAFAKRGYDTAISTQLETGILGYCGVPETRLELLYGATEGAPHPETILSRARQLGSEF</sequence>
<dbReference type="InterPro" id="IPR029039">
    <property type="entry name" value="Flavoprotein-like_sf"/>
</dbReference>
<dbReference type="STRING" id="51670.SAMN04488557_2316"/>
<reference evidence="5" key="1">
    <citation type="submission" date="2016-10" db="EMBL/GenBank/DDBJ databases">
        <authorList>
            <person name="Varghese N."/>
            <person name="Submissions S."/>
        </authorList>
    </citation>
    <scope>NUCLEOTIDE SEQUENCE [LARGE SCALE GENOMIC DNA]</scope>
    <source>
        <strain evidence="5">DSM 1565</strain>
    </source>
</reference>
<accession>A0A1I7NIB4</accession>
<evidence type="ECO:0000259" key="3">
    <source>
        <dbReference type="Pfam" id="PF02525"/>
    </source>
</evidence>
<protein>
    <submittedName>
        <fullName evidence="4">NAD(P)H dehydrogenase (Quinone)</fullName>
    </submittedName>
</protein>
<feature type="domain" description="Flavodoxin-like fold" evidence="3">
    <location>
        <begin position="1"/>
        <end position="180"/>
    </location>
</feature>
<dbReference type="RefSeq" id="WP_092867809.1">
    <property type="nucleotide sequence ID" value="NZ_FPCH01000002.1"/>
</dbReference>
<dbReference type="PANTHER" id="PTHR10204">
    <property type="entry name" value="NAD P H OXIDOREDUCTASE-RELATED"/>
    <property type="match status" value="1"/>
</dbReference>
<evidence type="ECO:0000256" key="1">
    <source>
        <dbReference type="ARBA" id="ARBA00006252"/>
    </source>
</evidence>
<dbReference type="NCBIfam" id="NF007280">
    <property type="entry name" value="PRK09739.1"/>
    <property type="match status" value="1"/>
</dbReference>
<comment type="similarity">
    <text evidence="1">Belongs to the NAD(P)H dehydrogenase (quinone) family.</text>
</comment>
<dbReference type="InterPro" id="IPR003680">
    <property type="entry name" value="Flavodoxin_fold"/>
</dbReference>
<dbReference type="SUPFAM" id="SSF52218">
    <property type="entry name" value="Flavoproteins"/>
    <property type="match status" value="1"/>
</dbReference>
<dbReference type="Proteomes" id="UP000199423">
    <property type="component" value="Unassembled WGS sequence"/>
</dbReference>
<evidence type="ECO:0000313" key="4">
    <source>
        <dbReference type="EMBL" id="SFV34411.1"/>
    </source>
</evidence>
<gene>
    <name evidence="4" type="ORF">SAMN04488557_2316</name>
</gene>
<evidence type="ECO:0000313" key="5">
    <source>
        <dbReference type="Proteomes" id="UP000199423"/>
    </source>
</evidence>
<organism evidence="4 5">
    <name type="scientific">Hyphomicrobium facile</name>
    <dbReference type="NCBI Taxonomy" id="51670"/>
    <lineage>
        <taxon>Bacteria</taxon>
        <taxon>Pseudomonadati</taxon>
        <taxon>Pseudomonadota</taxon>
        <taxon>Alphaproteobacteria</taxon>
        <taxon>Hyphomicrobiales</taxon>
        <taxon>Hyphomicrobiaceae</taxon>
        <taxon>Hyphomicrobium</taxon>
    </lineage>
</organism>
<dbReference type="GO" id="GO:0005829">
    <property type="term" value="C:cytosol"/>
    <property type="evidence" value="ECO:0007669"/>
    <property type="project" value="TreeGrafter"/>
</dbReference>
<evidence type="ECO:0000256" key="2">
    <source>
        <dbReference type="ARBA" id="ARBA00023002"/>
    </source>
</evidence>
<dbReference type="AlphaFoldDB" id="A0A1I7NIB4"/>
<keyword evidence="2" id="KW-0560">Oxidoreductase</keyword>
<dbReference type="EMBL" id="FPCH01000002">
    <property type="protein sequence ID" value="SFV34411.1"/>
    <property type="molecule type" value="Genomic_DNA"/>
</dbReference>
<dbReference type="PANTHER" id="PTHR10204:SF34">
    <property type="entry name" value="NAD(P)H DEHYDROGENASE [QUINONE] 1 ISOFORM 1"/>
    <property type="match status" value="1"/>
</dbReference>
<keyword evidence="5" id="KW-1185">Reference proteome</keyword>
<dbReference type="GO" id="GO:0003955">
    <property type="term" value="F:NAD(P)H dehydrogenase (quinone) activity"/>
    <property type="evidence" value="ECO:0007669"/>
    <property type="project" value="TreeGrafter"/>
</dbReference>
<dbReference type="Gene3D" id="3.40.50.360">
    <property type="match status" value="1"/>
</dbReference>
<dbReference type="OrthoDB" id="9798454at2"/>
<dbReference type="Pfam" id="PF02525">
    <property type="entry name" value="Flavodoxin_2"/>
    <property type="match status" value="1"/>
</dbReference>
<dbReference type="InterPro" id="IPR051545">
    <property type="entry name" value="NAD(P)H_dehydrogenase_qn"/>
</dbReference>
<name>A0A1I7NIB4_9HYPH</name>
<proteinExistence type="inferred from homology"/>